<organism evidence="2 3">
    <name type="scientific">Schizopora paradoxa</name>
    <dbReference type="NCBI Taxonomy" id="27342"/>
    <lineage>
        <taxon>Eukaryota</taxon>
        <taxon>Fungi</taxon>
        <taxon>Dikarya</taxon>
        <taxon>Basidiomycota</taxon>
        <taxon>Agaricomycotina</taxon>
        <taxon>Agaricomycetes</taxon>
        <taxon>Hymenochaetales</taxon>
        <taxon>Schizoporaceae</taxon>
        <taxon>Schizopora</taxon>
    </lineage>
</organism>
<reference evidence="2 3" key="1">
    <citation type="submission" date="2015-04" db="EMBL/GenBank/DDBJ databases">
        <title>Complete genome sequence of Schizopora paradoxa KUC8140, a cosmopolitan wood degrader in East Asia.</title>
        <authorList>
            <consortium name="DOE Joint Genome Institute"/>
            <person name="Min B."/>
            <person name="Park H."/>
            <person name="Jang Y."/>
            <person name="Kim J.-J."/>
            <person name="Kim K.H."/>
            <person name="Pangilinan J."/>
            <person name="Lipzen A."/>
            <person name="Riley R."/>
            <person name="Grigoriev I.V."/>
            <person name="Spatafora J.W."/>
            <person name="Choi I.-G."/>
        </authorList>
    </citation>
    <scope>NUCLEOTIDE SEQUENCE [LARGE SCALE GENOMIC DNA]</scope>
    <source>
        <strain evidence="2 3">KUC8140</strain>
    </source>
</reference>
<dbReference type="InParanoid" id="A0A0H2RGA6"/>
<feature type="region of interest" description="Disordered" evidence="1">
    <location>
        <begin position="139"/>
        <end position="193"/>
    </location>
</feature>
<dbReference type="EMBL" id="KQ086014">
    <property type="protein sequence ID" value="KLO10884.1"/>
    <property type="molecule type" value="Genomic_DNA"/>
</dbReference>
<feature type="compositionally biased region" description="Polar residues" evidence="1">
    <location>
        <begin position="156"/>
        <end position="193"/>
    </location>
</feature>
<protein>
    <submittedName>
        <fullName evidence="2">Uncharacterized protein</fullName>
    </submittedName>
</protein>
<accession>A0A0H2RGA6</accession>
<dbReference type="AlphaFoldDB" id="A0A0H2RGA6"/>
<keyword evidence="3" id="KW-1185">Reference proteome</keyword>
<evidence type="ECO:0000313" key="2">
    <source>
        <dbReference type="EMBL" id="KLO10884.1"/>
    </source>
</evidence>
<dbReference type="Proteomes" id="UP000053477">
    <property type="component" value="Unassembled WGS sequence"/>
</dbReference>
<sequence length="323" mass="34513">MNRGNSVPNSPFPTKWARFPGNGPISGAAEHGLTGLSRNFGFGRAACDRDQVHPDDTGLMASRMPEIQQSAATFPSASLLPTSGPGPNVRESIDARRVIEEDPRNTPKPYQDTPPSASGTVSHASNPHLQSIVGSETPTQAFPLAGHDHYQPPQGSPSEMSRTSSPEDYTAAGSPTSDNLDLTPYQSGSSSSAGWGVISTLSDGRQNVFTSGNVQMFRGICSIMAPAEDHHQDETSTSFAILSDDGQSNPQLEVPEIQRYTQSPNPDYAEWLRAITENSEDDAFNSFRLGGAQASLSTESVKNEFDFDFSMGTGDSHAFDDGV</sequence>
<name>A0A0H2RGA6_9AGAM</name>
<gene>
    <name evidence="2" type="ORF">SCHPADRAFT_892010</name>
</gene>
<evidence type="ECO:0000256" key="1">
    <source>
        <dbReference type="SAM" id="MobiDB-lite"/>
    </source>
</evidence>
<feature type="region of interest" description="Disordered" evidence="1">
    <location>
        <begin position="1"/>
        <end position="126"/>
    </location>
</feature>
<feature type="compositionally biased region" description="Polar residues" evidence="1">
    <location>
        <begin position="67"/>
        <end position="81"/>
    </location>
</feature>
<proteinExistence type="predicted"/>
<feature type="compositionally biased region" description="Polar residues" evidence="1">
    <location>
        <begin position="113"/>
        <end position="126"/>
    </location>
</feature>
<feature type="compositionally biased region" description="Basic and acidic residues" evidence="1">
    <location>
        <begin position="91"/>
        <end position="105"/>
    </location>
</feature>
<feature type="compositionally biased region" description="Basic and acidic residues" evidence="1">
    <location>
        <begin position="46"/>
        <end position="56"/>
    </location>
</feature>
<evidence type="ECO:0000313" key="3">
    <source>
        <dbReference type="Proteomes" id="UP000053477"/>
    </source>
</evidence>